<proteinExistence type="predicted"/>
<feature type="compositionally biased region" description="Acidic residues" evidence="1">
    <location>
        <begin position="165"/>
        <end position="180"/>
    </location>
</feature>
<sequence length="186" mass="20252">MLKTIEPTPRTWSLRFKHGRTTVLIVVDPLQSLSDIRAELLTALQQASPSGKLNGHDIPQNPDEIKLGIPVNINDLSEGYILLERQDLDDEDAAPKGKGKGKASAASVRKPGASTLKACPQGVGMRDGGLVAFKFASEEDVAETEADDFAIVEEKWNVTVPTMEDTYENDEASIPDDEIEVPVLNR</sequence>
<dbReference type="GeneID" id="54358860"/>
<evidence type="ECO:0000256" key="1">
    <source>
        <dbReference type="SAM" id="MobiDB-lite"/>
    </source>
</evidence>
<dbReference type="AlphaFoldDB" id="A0A6J3MBY3"/>
<protein>
    <submittedName>
        <fullName evidence="3">Uncharacterized protein</fullName>
    </submittedName>
</protein>
<organism evidence="3">
    <name type="scientific">Dissoconium aciculare CBS 342.82</name>
    <dbReference type="NCBI Taxonomy" id="1314786"/>
    <lineage>
        <taxon>Eukaryota</taxon>
        <taxon>Fungi</taxon>
        <taxon>Dikarya</taxon>
        <taxon>Ascomycota</taxon>
        <taxon>Pezizomycotina</taxon>
        <taxon>Dothideomycetes</taxon>
        <taxon>Dothideomycetidae</taxon>
        <taxon>Mycosphaerellales</taxon>
        <taxon>Dissoconiaceae</taxon>
        <taxon>Dissoconium</taxon>
    </lineage>
</organism>
<reference evidence="3" key="2">
    <citation type="submission" date="2020-04" db="EMBL/GenBank/DDBJ databases">
        <authorList>
            <consortium name="NCBI Genome Project"/>
        </authorList>
    </citation>
    <scope>NUCLEOTIDE SEQUENCE</scope>
    <source>
        <strain evidence="3">CBS 342.82</strain>
    </source>
</reference>
<gene>
    <name evidence="3" type="ORF">K489DRAFT_314979</name>
</gene>
<dbReference type="OrthoDB" id="5376498at2759"/>
<evidence type="ECO:0000313" key="2">
    <source>
        <dbReference type="Proteomes" id="UP000504637"/>
    </source>
</evidence>
<reference evidence="3" key="1">
    <citation type="submission" date="2020-01" db="EMBL/GenBank/DDBJ databases">
        <authorList>
            <consortium name="DOE Joint Genome Institute"/>
            <person name="Haridas S."/>
            <person name="Albert R."/>
            <person name="Binder M."/>
            <person name="Bloem J."/>
            <person name="Labutti K."/>
            <person name="Salamov A."/>
            <person name="Andreopoulos B."/>
            <person name="Baker S.E."/>
            <person name="Barry K."/>
            <person name="Bills G."/>
            <person name="Bluhm B.H."/>
            <person name="Cannon C."/>
            <person name="Castanera R."/>
            <person name="Culley D.E."/>
            <person name="Daum C."/>
            <person name="Ezra D."/>
            <person name="Gonzalez J.B."/>
            <person name="Henrissat B."/>
            <person name="Kuo A."/>
            <person name="Liang C."/>
            <person name="Lipzen A."/>
            <person name="Lutzoni F."/>
            <person name="Magnuson J."/>
            <person name="Mondo S."/>
            <person name="Nolan M."/>
            <person name="Ohm R."/>
            <person name="Pangilinan J."/>
            <person name="Park H.-J."/>
            <person name="Ramirez L."/>
            <person name="Alfaro M."/>
            <person name="Sun H."/>
            <person name="Tritt A."/>
            <person name="Yoshinaga Y."/>
            <person name="Zwiers L.-H."/>
            <person name="Turgeon B.G."/>
            <person name="Goodwin S.B."/>
            <person name="Spatafora J.W."/>
            <person name="Crous P.W."/>
            <person name="Grigoriev I.V."/>
        </authorList>
    </citation>
    <scope>NUCLEOTIDE SEQUENCE</scope>
    <source>
        <strain evidence="3">CBS 342.82</strain>
    </source>
</reference>
<dbReference type="RefSeq" id="XP_033462567.1">
    <property type="nucleotide sequence ID" value="XM_033601060.1"/>
</dbReference>
<feature type="region of interest" description="Disordered" evidence="1">
    <location>
        <begin position="91"/>
        <end position="113"/>
    </location>
</feature>
<evidence type="ECO:0000313" key="3">
    <source>
        <dbReference type="RefSeq" id="XP_033462567.1"/>
    </source>
</evidence>
<dbReference type="Proteomes" id="UP000504637">
    <property type="component" value="Unplaced"/>
</dbReference>
<accession>A0A6J3MBY3</accession>
<name>A0A6J3MBY3_9PEZI</name>
<feature type="region of interest" description="Disordered" evidence="1">
    <location>
        <begin position="164"/>
        <end position="186"/>
    </location>
</feature>
<keyword evidence="2" id="KW-1185">Reference proteome</keyword>
<reference evidence="3" key="3">
    <citation type="submission" date="2025-08" db="UniProtKB">
        <authorList>
            <consortium name="RefSeq"/>
        </authorList>
    </citation>
    <scope>IDENTIFICATION</scope>
    <source>
        <strain evidence="3">CBS 342.82</strain>
    </source>
</reference>